<organism evidence="18 19">
    <name type="scientific">Candidatus Chlamydia sanziniae</name>
    <dbReference type="NCBI Taxonomy" id="1806891"/>
    <lineage>
        <taxon>Bacteria</taxon>
        <taxon>Pseudomonadati</taxon>
        <taxon>Chlamydiota</taxon>
        <taxon>Chlamydiia</taxon>
        <taxon>Chlamydiales</taxon>
        <taxon>Chlamydiaceae</taxon>
        <taxon>Chlamydia/Chlamydophila group</taxon>
        <taxon>Chlamydia</taxon>
    </lineage>
</organism>
<keyword evidence="5" id="KW-0547">Nucleotide-binding</keyword>
<evidence type="ECO:0000256" key="5">
    <source>
        <dbReference type="ARBA" id="ARBA00022741"/>
    </source>
</evidence>
<dbReference type="Gene3D" id="3.30.190.20">
    <property type="match status" value="1"/>
</dbReference>
<dbReference type="InterPro" id="IPR013815">
    <property type="entry name" value="ATP_grasp_subdomain_1"/>
</dbReference>
<comment type="subcellular location">
    <subcellularLocation>
        <location evidence="1">Cytoplasm</location>
    </subcellularLocation>
</comment>
<evidence type="ECO:0000256" key="6">
    <source>
        <dbReference type="ARBA" id="ARBA00022763"/>
    </source>
</evidence>
<dbReference type="Proteomes" id="UP000078162">
    <property type="component" value="Chromosome"/>
</dbReference>
<keyword evidence="6" id="KW-0227">DNA damage</keyword>
<evidence type="ECO:0000256" key="13">
    <source>
        <dbReference type="ARBA" id="ARBA00023204"/>
    </source>
</evidence>
<evidence type="ECO:0000313" key="19">
    <source>
        <dbReference type="Proteomes" id="UP000078162"/>
    </source>
</evidence>
<dbReference type="Gene3D" id="3.30.1490.20">
    <property type="entry name" value="ATP-grasp fold, A domain"/>
    <property type="match status" value="1"/>
</dbReference>
<dbReference type="GO" id="GO:0005737">
    <property type="term" value="C:cytoplasm"/>
    <property type="evidence" value="ECO:0007669"/>
    <property type="project" value="UniProtKB-SubCell"/>
</dbReference>
<keyword evidence="9" id="KW-0862">Zinc</keyword>
<evidence type="ECO:0000256" key="10">
    <source>
        <dbReference type="ARBA" id="ARBA00022840"/>
    </source>
</evidence>
<dbReference type="PANTHER" id="PTHR43152">
    <property type="entry name" value="UVRABC SYSTEM PROTEIN A"/>
    <property type="match status" value="1"/>
</dbReference>
<dbReference type="InterPro" id="IPR004602">
    <property type="entry name" value="UvrA"/>
</dbReference>
<feature type="domain" description="ABC transporter" evidence="17">
    <location>
        <begin position="596"/>
        <end position="911"/>
    </location>
</feature>
<dbReference type="PROSITE" id="PS50893">
    <property type="entry name" value="ABC_TRANSPORTER_2"/>
    <property type="match status" value="1"/>
</dbReference>
<dbReference type="Gene3D" id="1.20.1580.10">
    <property type="entry name" value="ABC transporter ATPase like domain"/>
    <property type="match status" value="3"/>
</dbReference>
<evidence type="ECO:0000256" key="8">
    <source>
        <dbReference type="ARBA" id="ARBA00022771"/>
    </source>
</evidence>
<dbReference type="NCBIfam" id="TIGR00630">
    <property type="entry name" value="uvra"/>
    <property type="match status" value="1"/>
</dbReference>
<keyword evidence="10" id="KW-0067">ATP-binding</keyword>
<dbReference type="SUPFAM" id="SSF52540">
    <property type="entry name" value="P-loop containing nucleoside triphosphate hydrolases"/>
    <property type="match status" value="4"/>
</dbReference>
<evidence type="ECO:0000256" key="3">
    <source>
        <dbReference type="ARBA" id="ARBA00022723"/>
    </source>
</evidence>
<dbReference type="Gene3D" id="3.40.50.300">
    <property type="entry name" value="P-loop containing nucleotide triphosphate hydrolases"/>
    <property type="match status" value="5"/>
</dbReference>
<proteinExistence type="inferred from homology"/>
<sequence>MVSFPVHLSGITVRNLKNISITFNSGEIVLLTGVSGSGKSSLAFDTLYAAGRKRFVSILPTFFATMLSSLPNPKVREIQGLSPTIAVKQNYFFHHNHATIGNTTELFSHLALLFTLEGEARDPETKTILNIQSKEKILATLQEIPVNTQLTFLAPIFHKNVEKVQDYIQQGFTKIRMNNTIVPIYSFLSTGIPKEGSADIVVDTLITNKSNSARLKVSLFTALALGQGHCSLLVDQKLLTFSTEQYFAETNQTYMPLTPRLFSPHISDPHCPSCQGSGIYITIKDPTLIREDLSIRQNCCTFAGKCSTQLNHALYQALADTLNFSLDTPWRNLSEDIRDAFLRGKGNLVLPVCLFDSATGKKNLTYKVWRGVLNDIGNKVRYTAKPSHYLSDGMLSCICRQCTGTGIGEYASAATWRGKTFADFQRLPLSDWLSFFSNLDTDSSTVLEVLKGLQQRLSFLVDLGLGYLTPDRALATLSGGEQERTAIAKHLGGQLFGITYILDEPSIGLHPKDTHKLMHIIRKLRDQGNTVVLVEHDEHMLSFADRIIDIGPSAGIFGGKVLFNGTPKDFLATSQSLTAKYLRCEYTIPIPSARPLPSTWLSLTQATIHNLKNLTVCLPLARLTAITGVSGSGKSSLINDTLVPVVESFLNGNCPETLHFEGGRLERLVHITRDLPGRSQRSIPLTYIKAFDELRQLFSSQPHSRRCGLTKGHFSFNLPLGRCLSCRGLGTTAPSHEDTPLPCSECQGRRYQPQILDILYKGKSIADILEMTVYEAKKFFISHPHIYEKIDALCSLGLDHLPLGRPLSTLSGGEIQRLMLAYELLLASSKPTLYVLDEPTTGLHTHDVKTLITILRSLTDQGHTVIVIEHNMHVVKSADYVLELGPEGGDQGGYVLASCSPKELVQLGTPTAQALAPYLQDKLTPFSLERSYSPLPGPSTIVIHNAHQNNLKHIDLTLPHNALIAIAGPSASGKHSLVFDILYASGNIAYAELFPPYIRQGLLKETPLPNVGKVEGLPPIIAVKQRGIPRDLSHHTLASALGISHGLEKLFALLGQPFSPLTGEKLCKLTPQTIVEDLLTHHMDCYVTITAPIPSEANLPIFLETKRKEGFLKFFAAGKIYDLDEVMNENLENPALIIQHIKVSDQHKVSLLSALSLAFSLSAQPCVYIETQGNPIALSYSLGWQDSQGTLYPEISQELLSTDHEEGRCHQCRGFGKVLKVSLEHHKDKILHYTPLELFTVFFPNSSTQPLLQLLKRQKISPLQSLSTLSKSAIHILCKGTKIHGGLNDLLTEHLSQAPHVPLITPLIIKQVCPSCKGWGLHVYAQNIRIGTTSLIDIYNKDTTFLRTFLKNIQDDTAMYVIQDLMNRLTFIDKVGLNYITLGQKQNTLSNGEFYRLHLAKKISTNLTHSVYLFEDLLSGLHPDDVPVLVQLLKELVANHNTVIATDRTTSLVPYADHVVYLGPQSGPEGGYLSAPQRYFPPTEISHHYKLSTASLTVCLSIHYIRNLKVSVPLHAVVAITGVSGSGKSSLLIEGFQKEAERQLAQGNTAFTNIVVINSHPFAGSRRSDIGTYFDITPHLRTFYASLTQAKALHISPTMFSTNTKQGQCPDCLGLGYQLIDRAFYALEKRSCPTCSGYRIQPLAQEVLYEGKHFGELLQTPLEMIRGHFPFIKKIQKPLHALLQAGLGYLPLGQTLTSLSFSEKTALKMAWFLYQKQENSTLFLIDELSSSLDVARTRQLPQLFHNLVDEGHSIICVEYNLGVLEQADYMIELGPGAGIQGGELLFAGASKNIFSSDRSLMKNYLFQNHGKQYNLD</sequence>
<dbReference type="GO" id="GO:0005524">
    <property type="term" value="F:ATP binding"/>
    <property type="evidence" value="ECO:0007669"/>
    <property type="project" value="UniProtKB-KW"/>
</dbReference>
<dbReference type="STRING" id="1806891.Cs308_0710"/>
<keyword evidence="12" id="KW-0238">DNA-binding</keyword>
<accession>A0A1A9HV54</accession>
<evidence type="ECO:0000256" key="7">
    <source>
        <dbReference type="ARBA" id="ARBA00022769"/>
    </source>
</evidence>
<dbReference type="EMBL" id="CP014639">
    <property type="protein sequence ID" value="ANH78880.1"/>
    <property type="molecule type" value="Genomic_DNA"/>
</dbReference>
<evidence type="ECO:0000256" key="4">
    <source>
        <dbReference type="ARBA" id="ARBA00022737"/>
    </source>
</evidence>
<name>A0A1A9HV54_9CHLA</name>
<keyword evidence="3" id="KW-0479">Metal-binding</keyword>
<keyword evidence="13" id="KW-0234">DNA repair</keyword>
<dbReference type="InterPro" id="IPR041552">
    <property type="entry name" value="UvrA_DNA-bd"/>
</dbReference>
<evidence type="ECO:0000256" key="2">
    <source>
        <dbReference type="ARBA" id="ARBA00022490"/>
    </source>
</evidence>
<evidence type="ECO:0000256" key="15">
    <source>
        <dbReference type="ARBA" id="ARBA00039316"/>
    </source>
</evidence>
<dbReference type="GO" id="GO:0006289">
    <property type="term" value="P:nucleotide-excision repair"/>
    <property type="evidence" value="ECO:0007669"/>
    <property type="project" value="InterPro"/>
</dbReference>
<dbReference type="KEGG" id="csaz:Cs308_0710"/>
<keyword evidence="11" id="KW-0267">Excision nuclease</keyword>
<dbReference type="Pfam" id="PF17755">
    <property type="entry name" value="UvrA_DNA-bind"/>
    <property type="match status" value="1"/>
</dbReference>
<keyword evidence="7" id="KW-0228">DNA excision</keyword>
<keyword evidence="4" id="KW-0677">Repeat</keyword>
<dbReference type="GO" id="GO:0016887">
    <property type="term" value="F:ATP hydrolysis activity"/>
    <property type="evidence" value="ECO:0007669"/>
    <property type="project" value="InterPro"/>
</dbReference>
<dbReference type="InterPro" id="IPR027417">
    <property type="entry name" value="P-loop_NTPase"/>
</dbReference>
<dbReference type="OrthoDB" id="9809851at2"/>
<dbReference type="PANTHER" id="PTHR43152:SF3">
    <property type="entry name" value="UVRABC SYSTEM PROTEIN A"/>
    <property type="match status" value="1"/>
</dbReference>
<keyword evidence="19" id="KW-1185">Reference proteome</keyword>
<dbReference type="InterPro" id="IPR003439">
    <property type="entry name" value="ABC_transporter-like_ATP-bd"/>
</dbReference>
<dbReference type="GO" id="GO:0003677">
    <property type="term" value="F:DNA binding"/>
    <property type="evidence" value="ECO:0007669"/>
    <property type="project" value="UniProtKB-KW"/>
</dbReference>
<evidence type="ECO:0000313" key="18">
    <source>
        <dbReference type="EMBL" id="ANH78880.1"/>
    </source>
</evidence>
<dbReference type="InterPro" id="IPR041102">
    <property type="entry name" value="UvrA_inter"/>
</dbReference>
<evidence type="ECO:0000259" key="17">
    <source>
        <dbReference type="PROSITE" id="PS50893"/>
    </source>
</evidence>
<comment type="similarity">
    <text evidence="14">Belongs to the ABC transporter superfamily. UvrA family.</text>
</comment>
<evidence type="ECO:0000256" key="14">
    <source>
        <dbReference type="ARBA" id="ARBA00038000"/>
    </source>
</evidence>
<evidence type="ECO:0000256" key="11">
    <source>
        <dbReference type="ARBA" id="ARBA00022881"/>
    </source>
</evidence>
<dbReference type="PATRIC" id="fig|1806891.3.peg.702"/>
<gene>
    <name evidence="18" type="ORF">Cs308_0710</name>
</gene>
<reference evidence="18 19" key="1">
    <citation type="submission" date="2016-03" db="EMBL/GenBank/DDBJ databases">
        <title>Culture-independent genomics supports pathogen discovery for uncultivable bacteria within the genus Chlamydia.</title>
        <authorList>
            <person name="Taylor-Brown A."/>
            <person name="Bachmann N.L."/>
            <person name="Borel N."/>
            <person name="Polkinghorne A."/>
        </authorList>
    </citation>
    <scope>NUCLEOTIDE SEQUENCE [LARGE SCALE GENOMIC DNA]</scope>
    <source>
        <strain evidence="18 19">2742-308</strain>
    </source>
</reference>
<keyword evidence="8" id="KW-0863">Zinc-finger</keyword>
<dbReference type="GO" id="GO:0009380">
    <property type="term" value="C:excinuclease repair complex"/>
    <property type="evidence" value="ECO:0007669"/>
    <property type="project" value="InterPro"/>
</dbReference>
<dbReference type="Pfam" id="PF17760">
    <property type="entry name" value="UvrA_inter"/>
    <property type="match status" value="2"/>
</dbReference>
<evidence type="ECO:0000256" key="9">
    <source>
        <dbReference type="ARBA" id="ARBA00022833"/>
    </source>
</evidence>
<evidence type="ECO:0000256" key="12">
    <source>
        <dbReference type="ARBA" id="ARBA00023125"/>
    </source>
</evidence>
<protein>
    <recommendedName>
        <fullName evidence="15">UvrABC system protein A</fullName>
    </recommendedName>
    <alternativeName>
        <fullName evidence="16">Excinuclease ABC subunit A</fullName>
    </alternativeName>
</protein>
<dbReference type="GO" id="GO:0004518">
    <property type="term" value="F:nuclease activity"/>
    <property type="evidence" value="ECO:0007669"/>
    <property type="project" value="UniProtKB-KW"/>
</dbReference>
<keyword evidence="2" id="KW-0963">Cytoplasm</keyword>
<evidence type="ECO:0000256" key="16">
    <source>
        <dbReference type="ARBA" id="ARBA00042156"/>
    </source>
</evidence>
<dbReference type="GO" id="GO:0008270">
    <property type="term" value="F:zinc ion binding"/>
    <property type="evidence" value="ECO:0007669"/>
    <property type="project" value="UniProtKB-KW"/>
</dbReference>
<evidence type="ECO:0000256" key="1">
    <source>
        <dbReference type="ARBA" id="ARBA00004496"/>
    </source>
</evidence>
<dbReference type="Gene3D" id="1.10.8.280">
    <property type="entry name" value="ABC transporter ATPase domain-like"/>
    <property type="match status" value="1"/>
</dbReference>